<dbReference type="GO" id="GO:0016987">
    <property type="term" value="F:sigma factor activity"/>
    <property type="evidence" value="ECO:0007669"/>
    <property type="project" value="UniProtKB-KW"/>
</dbReference>
<protein>
    <submittedName>
        <fullName evidence="7">RNA polymerase, sigma subunit, ECF family</fullName>
    </submittedName>
</protein>
<dbReference type="OrthoDB" id="799938at2"/>
<dbReference type="NCBIfam" id="TIGR02985">
    <property type="entry name" value="Sig70_bacteroi1"/>
    <property type="match status" value="1"/>
</dbReference>
<dbReference type="SUPFAM" id="SSF88946">
    <property type="entry name" value="Sigma2 domain of RNA polymerase sigma factors"/>
    <property type="match status" value="1"/>
</dbReference>
<dbReference type="Pfam" id="PF08281">
    <property type="entry name" value="Sigma70_r4_2"/>
    <property type="match status" value="1"/>
</dbReference>
<evidence type="ECO:0000313" key="8">
    <source>
        <dbReference type="Proteomes" id="UP000185003"/>
    </source>
</evidence>
<dbReference type="GO" id="GO:0003677">
    <property type="term" value="F:DNA binding"/>
    <property type="evidence" value="ECO:0007669"/>
    <property type="project" value="InterPro"/>
</dbReference>
<dbReference type="InterPro" id="IPR014284">
    <property type="entry name" value="RNA_pol_sigma-70_dom"/>
</dbReference>
<dbReference type="InterPro" id="IPR036388">
    <property type="entry name" value="WH-like_DNA-bd_sf"/>
</dbReference>
<evidence type="ECO:0000256" key="1">
    <source>
        <dbReference type="ARBA" id="ARBA00010641"/>
    </source>
</evidence>
<gene>
    <name evidence="7" type="ORF">SAMN04488055_1970</name>
</gene>
<dbReference type="PANTHER" id="PTHR43133:SF46">
    <property type="entry name" value="RNA POLYMERASE SIGMA-70 FACTOR ECF SUBFAMILY"/>
    <property type="match status" value="1"/>
</dbReference>
<dbReference type="InterPro" id="IPR013249">
    <property type="entry name" value="RNA_pol_sigma70_r4_t2"/>
</dbReference>
<organism evidence="7 8">
    <name type="scientific">Chitinophaga niabensis</name>
    <dbReference type="NCBI Taxonomy" id="536979"/>
    <lineage>
        <taxon>Bacteria</taxon>
        <taxon>Pseudomonadati</taxon>
        <taxon>Bacteroidota</taxon>
        <taxon>Chitinophagia</taxon>
        <taxon>Chitinophagales</taxon>
        <taxon>Chitinophagaceae</taxon>
        <taxon>Chitinophaga</taxon>
    </lineage>
</organism>
<dbReference type="Gene3D" id="1.10.1740.10">
    <property type="match status" value="1"/>
</dbReference>
<keyword evidence="2" id="KW-0805">Transcription regulation</keyword>
<dbReference type="GO" id="GO:0006352">
    <property type="term" value="P:DNA-templated transcription initiation"/>
    <property type="evidence" value="ECO:0007669"/>
    <property type="project" value="InterPro"/>
</dbReference>
<reference evidence="7 8" key="1">
    <citation type="submission" date="2016-11" db="EMBL/GenBank/DDBJ databases">
        <authorList>
            <person name="Jaros S."/>
            <person name="Januszkiewicz K."/>
            <person name="Wedrychowicz H."/>
        </authorList>
    </citation>
    <scope>NUCLEOTIDE SEQUENCE [LARGE SCALE GENOMIC DNA]</scope>
    <source>
        <strain evidence="7 8">DSM 24787</strain>
    </source>
</reference>
<dbReference type="InterPro" id="IPR013324">
    <property type="entry name" value="RNA_pol_sigma_r3/r4-like"/>
</dbReference>
<dbReference type="InterPro" id="IPR013325">
    <property type="entry name" value="RNA_pol_sigma_r2"/>
</dbReference>
<proteinExistence type="inferred from homology"/>
<dbReference type="SUPFAM" id="SSF88659">
    <property type="entry name" value="Sigma3 and sigma4 domains of RNA polymerase sigma factors"/>
    <property type="match status" value="1"/>
</dbReference>
<name>A0A1N6F289_9BACT</name>
<feature type="domain" description="RNA polymerase sigma factor 70 region 4 type 2" evidence="6">
    <location>
        <begin position="140"/>
        <end position="185"/>
    </location>
</feature>
<accession>A0A1N6F289</accession>
<evidence type="ECO:0000259" key="5">
    <source>
        <dbReference type="Pfam" id="PF04542"/>
    </source>
</evidence>
<dbReference type="Proteomes" id="UP000185003">
    <property type="component" value="Unassembled WGS sequence"/>
</dbReference>
<dbReference type="Pfam" id="PF04542">
    <property type="entry name" value="Sigma70_r2"/>
    <property type="match status" value="1"/>
</dbReference>
<feature type="domain" description="RNA polymerase sigma-70 region 2" evidence="5">
    <location>
        <begin position="46"/>
        <end position="113"/>
    </location>
</feature>
<dbReference type="CDD" id="cd06171">
    <property type="entry name" value="Sigma70_r4"/>
    <property type="match status" value="1"/>
</dbReference>
<dbReference type="Gene3D" id="1.10.10.10">
    <property type="entry name" value="Winged helix-like DNA-binding domain superfamily/Winged helix DNA-binding domain"/>
    <property type="match status" value="1"/>
</dbReference>
<dbReference type="STRING" id="536979.SAMN04488055_1970"/>
<dbReference type="RefSeq" id="WP_084185484.1">
    <property type="nucleotide sequence ID" value="NZ_FSRA01000001.1"/>
</dbReference>
<dbReference type="NCBIfam" id="TIGR02937">
    <property type="entry name" value="sigma70-ECF"/>
    <property type="match status" value="1"/>
</dbReference>
<comment type="similarity">
    <text evidence="1">Belongs to the sigma-70 factor family. ECF subfamily.</text>
</comment>
<dbReference type="PANTHER" id="PTHR43133">
    <property type="entry name" value="RNA POLYMERASE ECF-TYPE SIGMA FACTO"/>
    <property type="match status" value="1"/>
</dbReference>
<evidence type="ECO:0000259" key="6">
    <source>
        <dbReference type="Pfam" id="PF08281"/>
    </source>
</evidence>
<dbReference type="EMBL" id="FSRA01000001">
    <property type="protein sequence ID" value="SIN89361.1"/>
    <property type="molecule type" value="Genomic_DNA"/>
</dbReference>
<dbReference type="InterPro" id="IPR007627">
    <property type="entry name" value="RNA_pol_sigma70_r2"/>
</dbReference>
<evidence type="ECO:0000256" key="3">
    <source>
        <dbReference type="ARBA" id="ARBA00023082"/>
    </source>
</evidence>
<dbReference type="InterPro" id="IPR014327">
    <property type="entry name" value="RNA_pol_sigma70_bacteroid"/>
</dbReference>
<keyword evidence="4" id="KW-0804">Transcription</keyword>
<evidence type="ECO:0000313" key="7">
    <source>
        <dbReference type="EMBL" id="SIN89361.1"/>
    </source>
</evidence>
<dbReference type="AlphaFoldDB" id="A0A1N6F289"/>
<keyword evidence="3" id="KW-0731">Sigma factor</keyword>
<keyword evidence="8" id="KW-1185">Reference proteome</keyword>
<evidence type="ECO:0000256" key="4">
    <source>
        <dbReference type="ARBA" id="ARBA00023163"/>
    </source>
</evidence>
<evidence type="ECO:0000256" key="2">
    <source>
        <dbReference type="ARBA" id="ARBA00023015"/>
    </source>
</evidence>
<sequence>MLHAPAFFDMFTTANKELTLRNKVVDISEPLLQEVSQGSESAFRALFHQYADHLHTYIWQLTKSKELAEEVVQDIFLQIWMARETLSGIRNFRTYLFVIARNHALNALKKIARERKHQDEWEQTRYPELEPQDIEASLGIVEEAIAQLPAQQQKVWLLSRKQGKKYQEIAQEMDLSRETVKKYIRYATQSIMQYVIRHPDLLLMALLLSRH</sequence>
<dbReference type="InterPro" id="IPR039425">
    <property type="entry name" value="RNA_pol_sigma-70-like"/>
</dbReference>